<keyword evidence="1" id="KW-0812">Transmembrane</keyword>
<accession>A0A2N7RXQ0</accession>
<dbReference type="AlphaFoldDB" id="A0A2N7RXQ0"/>
<evidence type="ECO:0000313" key="3">
    <source>
        <dbReference type="Proteomes" id="UP000235739"/>
    </source>
</evidence>
<gene>
    <name evidence="2" type="ORF">CIK84_17885</name>
</gene>
<keyword evidence="1" id="KW-1133">Transmembrane helix</keyword>
<sequence>MKLLVKIFGTLISLGAGWLGAKLVSGIWHKATGEEPPSLANPDKQQQAAAGKVLVFAVISGASASVIQAMTKRWTQKLEAKAGAR</sequence>
<feature type="transmembrane region" description="Helical" evidence="1">
    <location>
        <begin position="48"/>
        <end position="67"/>
    </location>
</feature>
<dbReference type="Proteomes" id="UP000235739">
    <property type="component" value="Unassembled WGS sequence"/>
</dbReference>
<comment type="caution">
    <text evidence="2">The sequence shown here is derived from an EMBL/GenBank/DDBJ whole genome shotgun (WGS) entry which is preliminary data.</text>
</comment>
<evidence type="ECO:0008006" key="4">
    <source>
        <dbReference type="Google" id="ProtNLM"/>
    </source>
</evidence>
<reference evidence="2 3" key="1">
    <citation type="journal article" date="2017" name="Elife">
        <title>Extensive horizontal gene transfer in cheese-associated bacteria.</title>
        <authorList>
            <person name="Bonham K.S."/>
            <person name="Wolfe B.E."/>
            <person name="Dutton R.J."/>
        </authorList>
    </citation>
    <scope>NUCLEOTIDE SEQUENCE [LARGE SCALE GENOMIC DNA]</scope>
    <source>
        <strain evidence="2 3">JB182</strain>
    </source>
</reference>
<evidence type="ECO:0000313" key="2">
    <source>
        <dbReference type="EMBL" id="PMQ18669.1"/>
    </source>
</evidence>
<evidence type="ECO:0000256" key="1">
    <source>
        <dbReference type="SAM" id="Phobius"/>
    </source>
</evidence>
<dbReference type="EMBL" id="PNQX01000004">
    <property type="protein sequence ID" value="PMQ18669.1"/>
    <property type="molecule type" value="Genomic_DNA"/>
</dbReference>
<dbReference type="InterPro" id="IPR025329">
    <property type="entry name" value="DUF4235"/>
</dbReference>
<name>A0A2N7RXQ0_9MICC</name>
<keyword evidence="1" id="KW-0472">Membrane</keyword>
<feature type="transmembrane region" description="Helical" evidence="1">
    <location>
        <begin position="7"/>
        <end position="28"/>
    </location>
</feature>
<dbReference type="Pfam" id="PF14019">
    <property type="entry name" value="DUF4235"/>
    <property type="match status" value="1"/>
</dbReference>
<protein>
    <recommendedName>
        <fullName evidence="4">DUF4235 domain-containing protein</fullName>
    </recommendedName>
</protein>
<dbReference type="RefSeq" id="WP_102599216.1">
    <property type="nucleotide sequence ID" value="NZ_JBQEEN010000003.1"/>
</dbReference>
<organism evidence="2 3">
    <name type="scientific">Glutamicibacter arilaitensis</name>
    <dbReference type="NCBI Taxonomy" id="256701"/>
    <lineage>
        <taxon>Bacteria</taxon>
        <taxon>Bacillati</taxon>
        <taxon>Actinomycetota</taxon>
        <taxon>Actinomycetes</taxon>
        <taxon>Micrococcales</taxon>
        <taxon>Micrococcaceae</taxon>
        <taxon>Glutamicibacter</taxon>
    </lineage>
</organism>
<proteinExistence type="predicted"/>